<proteinExistence type="predicted"/>
<keyword evidence="2" id="KW-1133">Transmembrane helix</keyword>
<dbReference type="RefSeq" id="WP_225551742.1">
    <property type="nucleotide sequence ID" value="NZ_JADEYP010000005.1"/>
</dbReference>
<dbReference type="EMBL" id="JADEYP010000005">
    <property type="protein sequence ID" value="MCA5004410.1"/>
    <property type="molecule type" value="Genomic_DNA"/>
</dbReference>
<protein>
    <recommendedName>
        <fullName evidence="3">CCDC81-like prokaryotic HU domain-containing protein</fullName>
    </recommendedName>
</protein>
<feature type="transmembrane region" description="Helical" evidence="2">
    <location>
        <begin position="203"/>
        <end position="224"/>
    </location>
</feature>
<dbReference type="Proteomes" id="UP001165302">
    <property type="component" value="Unassembled WGS sequence"/>
</dbReference>
<accession>A0ABS7Z2L6</accession>
<keyword evidence="2" id="KW-0472">Membrane</keyword>
<evidence type="ECO:0000313" key="4">
    <source>
        <dbReference type="EMBL" id="MCA5004410.1"/>
    </source>
</evidence>
<evidence type="ECO:0000259" key="3">
    <source>
        <dbReference type="Pfam" id="PF18174"/>
    </source>
</evidence>
<evidence type="ECO:0000256" key="2">
    <source>
        <dbReference type="SAM" id="Phobius"/>
    </source>
</evidence>
<sequence length="364" mass="41098">MILGRHIYSLLKRHSAVFVTGLGTFRRIRTSASFDAKRNVVLPPLSYIEFEYEVKDGYDFTLYVQQSQQLDKPDADRYVQYEIEKLVNTVNKDGQATLDELGQLVSYGNSYIFKPFDLSGFQFLPIEDPYVSGDYVDPTAESTIAEPSSEVGNDIVENGSSERNISTPQDEKSSLTNKVEPQQEHVPQGQVYFEDEPKRGNGMIYAIVAVLALIILGGIYYYSILSKKLDNVDRFIADIDSSENEVDTLLNAADTNLISFSETGEMMVDSIAKKDTIVTPPVVEEKVPHKYTIVIGTHPKLEQAEAEATEYQQKGFKHVRALPSNLAKNRKRVIWDTYPTKELRDSALRYVQKNVKSDAWPTVL</sequence>
<evidence type="ECO:0000256" key="1">
    <source>
        <dbReference type="SAM" id="MobiDB-lite"/>
    </source>
</evidence>
<comment type="caution">
    <text evidence="4">The sequence shown here is derived from an EMBL/GenBank/DDBJ whole genome shotgun (WGS) entry which is preliminary data.</text>
</comment>
<organism evidence="4 5">
    <name type="scientific">Sphingobacterium bovistauri</name>
    <dbReference type="NCBI Taxonomy" id="2781959"/>
    <lineage>
        <taxon>Bacteria</taxon>
        <taxon>Pseudomonadati</taxon>
        <taxon>Bacteroidota</taxon>
        <taxon>Sphingobacteriia</taxon>
        <taxon>Sphingobacteriales</taxon>
        <taxon>Sphingobacteriaceae</taxon>
        <taxon>Sphingobacterium</taxon>
    </lineage>
</organism>
<feature type="region of interest" description="Disordered" evidence="1">
    <location>
        <begin position="141"/>
        <end position="186"/>
    </location>
</feature>
<evidence type="ECO:0000313" key="5">
    <source>
        <dbReference type="Proteomes" id="UP001165302"/>
    </source>
</evidence>
<feature type="domain" description="CCDC81-like prokaryotic HU" evidence="3">
    <location>
        <begin position="3"/>
        <end position="51"/>
    </location>
</feature>
<dbReference type="InterPro" id="IPR040495">
    <property type="entry name" value="HU-CCDC81_bac_1"/>
</dbReference>
<keyword evidence="2" id="KW-0812">Transmembrane</keyword>
<gene>
    <name evidence="4" type="ORF">IPZ78_04455</name>
</gene>
<keyword evidence="5" id="KW-1185">Reference proteome</keyword>
<feature type="compositionally biased region" description="Polar residues" evidence="1">
    <location>
        <begin position="158"/>
        <end position="180"/>
    </location>
</feature>
<reference evidence="4" key="1">
    <citation type="submission" date="2020-10" db="EMBL/GenBank/DDBJ databases">
        <authorList>
            <person name="Lu T."/>
            <person name="Wang Q."/>
            <person name="Han X."/>
        </authorList>
    </citation>
    <scope>NUCLEOTIDE SEQUENCE</scope>
    <source>
        <strain evidence="4">WQ 366</strain>
    </source>
</reference>
<dbReference type="Pfam" id="PF18174">
    <property type="entry name" value="HU-CCDC81_bac_1"/>
    <property type="match status" value="1"/>
</dbReference>
<name>A0ABS7Z2L6_9SPHI</name>